<feature type="region of interest" description="Disordered" evidence="11">
    <location>
        <begin position="93"/>
        <end position="174"/>
    </location>
</feature>
<dbReference type="GO" id="GO:0015031">
    <property type="term" value="P:protein transport"/>
    <property type="evidence" value="ECO:0007669"/>
    <property type="project" value="UniProtKB-UniRule"/>
</dbReference>
<comment type="function">
    <text evidence="10">Interacts with outer membrane receptor proteins that carry out high-affinity binding and energy dependent uptake into the periplasmic space of specific substrates. It could act to transduce energy from the cytoplasmic membrane to specific energy-requiring processes in the outer membrane, resulting in the release into the periplasm of ligands bound by these outer membrane proteins.</text>
</comment>
<evidence type="ECO:0000256" key="4">
    <source>
        <dbReference type="ARBA" id="ARBA00022475"/>
    </source>
</evidence>
<keyword evidence="8" id="KW-1133">Transmembrane helix</keyword>
<dbReference type="Gene3D" id="3.30.1150.10">
    <property type="match status" value="1"/>
</dbReference>
<protein>
    <recommendedName>
        <fullName evidence="10">Protein TonB</fullName>
    </recommendedName>
</protein>
<evidence type="ECO:0000256" key="1">
    <source>
        <dbReference type="ARBA" id="ARBA00004383"/>
    </source>
</evidence>
<feature type="compositionally biased region" description="Basic and acidic residues" evidence="11">
    <location>
        <begin position="104"/>
        <end position="113"/>
    </location>
</feature>
<evidence type="ECO:0000313" key="14">
    <source>
        <dbReference type="EMBL" id="MDP8187877.1"/>
    </source>
</evidence>
<proteinExistence type="inferred from homology"/>
<dbReference type="GO" id="GO:0031992">
    <property type="term" value="F:energy transducer activity"/>
    <property type="evidence" value="ECO:0007669"/>
    <property type="project" value="InterPro"/>
</dbReference>
<comment type="similarity">
    <text evidence="2 10">Belongs to the TonB family.</text>
</comment>
<comment type="subcellular location">
    <subcellularLocation>
        <location evidence="1 10">Cell inner membrane</location>
        <topology evidence="1 10">Single-pass membrane protein</topology>
        <orientation evidence="1 10">Periplasmic side</orientation>
    </subcellularLocation>
</comment>
<evidence type="ECO:0000256" key="7">
    <source>
        <dbReference type="ARBA" id="ARBA00022927"/>
    </source>
</evidence>
<dbReference type="NCBIfam" id="TIGR01352">
    <property type="entry name" value="tonB_Cterm"/>
    <property type="match status" value="1"/>
</dbReference>
<dbReference type="GO" id="GO:0098797">
    <property type="term" value="C:plasma membrane protein complex"/>
    <property type="evidence" value="ECO:0007669"/>
    <property type="project" value="TreeGrafter"/>
</dbReference>
<evidence type="ECO:0000256" key="3">
    <source>
        <dbReference type="ARBA" id="ARBA00022448"/>
    </source>
</evidence>
<keyword evidence="10" id="KW-0735">Signal-anchor</keyword>
<dbReference type="SUPFAM" id="SSF74653">
    <property type="entry name" value="TolA/TonB C-terminal domain"/>
    <property type="match status" value="1"/>
</dbReference>
<feature type="chain" id="PRO_5043689930" description="Protein TonB" evidence="12">
    <location>
        <begin position="22"/>
        <end position="274"/>
    </location>
</feature>
<keyword evidence="9" id="KW-0472">Membrane</keyword>
<dbReference type="InterPro" id="IPR003538">
    <property type="entry name" value="TonB"/>
</dbReference>
<comment type="caution">
    <text evidence="14">The sequence shown here is derived from an EMBL/GenBank/DDBJ whole genome shotgun (WGS) entry which is preliminary data.</text>
</comment>
<sequence length="274" mass="30405">MKNNSRIGLISSLLIHSGVFAAIFVAIENAAPVNYVEEQMTSISMEMMTARLEQQQVAVRTEVTPPPEPEKVIEDVIEPKKVVVPVPDKKVKPLEKKEKKKEKKKEEPKEKPTKKPKKKPKKQHKNKKHQSIKAKEVGKVARKGVVEKAKFNQGKQDQAGKNDGAKNGHSVQSGKVSSGIVNAYKARLQRALQRQAMRSYPTREKRMYKQGTVIIGFTVNSSGNVVDVKVIKSSGNRNFDNAAVKAAKRTKMNSAPPGGVLHITSVPIRFSLQK</sequence>
<dbReference type="GO" id="GO:0015891">
    <property type="term" value="P:siderophore transport"/>
    <property type="evidence" value="ECO:0007669"/>
    <property type="project" value="InterPro"/>
</dbReference>
<dbReference type="AlphaFoldDB" id="A0AAW8CPU4"/>
<dbReference type="Pfam" id="PF03544">
    <property type="entry name" value="TonB_C"/>
    <property type="match status" value="1"/>
</dbReference>
<dbReference type="GO" id="GO:0030288">
    <property type="term" value="C:outer membrane-bounded periplasmic space"/>
    <property type="evidence" value="ECO:0007669"/>
    <property type="project" value="InterPro"/>
</dbReference>
<dbReference type="InterPro" id="IPR051045">
    <property type="entry name" value="TonB-dependent_transducer"/>
</dbReference>
<keyword evidence="7 10" id="KW-0653">Protein transport</keyword>
<dbReference type="PANTHER" id="PTHR33446:SF2">
    <property type="entry name" value="PROTEIN TONB"/>
    <property type="match status" value="1"/>
</dbReference>
<feature type="signal peptide" evidence="12">
    <location>
        <begin position="1"/>
        <end position="21"/>
    </location>
</feature>
<dbReference type="PANTHER" id="PTHR33446">
    <property type="entry name" value="PROTEIN TONB-RELATED"/>
    <property type="match status" value="1"/>
</dbReference>
<accession>A0AAW8CPU4</accession>
<dbReference type="EMBL" id="JASAYJ010000021">
    <property type="protein sequence ID" value="MDP8187877.1"/>
    <property type="molecule type" value="Genomic_DNA"/>
</dbReference>
<dbReference type="InterPro" id="IPR006260">
    <property type="entry name" value="TonB/TolA_C"/>
</dbReference>
<evidence type="ECO:0000256" key="11">
    <source>
        <dbReference type="SAM" id="MobiDB-lite"/>
    </source>
</evidence>
<feature type="compositionally biased region" description="Basic and acidic residues" evidence="11">
    <location>
        <begin position="133"/>
        <end position="150"/>
    </location>
</feature>
<feature type="domain" description="TonB C-terminal" evidence="13">
    <location>
        <begin position="185"/>
        <end position="274"/>
    </location>
</feature>
<evidence type="ECO:0000256" key="12">
    <source>
        <dbReference type="SAM" id="SignalP"/>
    </source>
</evidence>
<name>A0AAW8CPU4_9PAST</name>
<dbReference type="PRINTS" id="PR01374">
    <property type="entry name" value="TONBPROTEIN"/>
</dbReference>
<dbReference type="InterPro" id="IPR037682">
    <property type="entry name" value="TonB_C"/>
</dbReference>
<evidence type="ECO:0000256" key="8">
    <source>
        <dbReference type="ARBA" id="ARBA00022989"/>
    </source>
</evidence>
<evidence type="ECO:0000256" key="5">
    <source>
        <dbReference type="ARBA" id="ARBA00022519"/>
    </source>
</evidence>
<organism evidence="14 15">
    <name type="scientific">Pasteurella atlantica</name>
    <dbReference type="NCBI Taxonomy" id="2827233"/>
    <lineage>
        <taxon>Bacteria</taxon>
        <taxon>Pseudomonadati</taxon>
        <taxon>Pseudomonadota</taxon>
        <taxon>Gammaproteobacteria</taxon>
        <taxon>Pasteurellales</taxon>
        <taxon>Pasteurellaceae</taxon>
        <taxon>Pasteurella</taxon>
    </lineage>
</organism>
<keyword evidence="6" id="KW-0812">Transmembrane</keyword>
<dbReference type="GO" id="GO:0055085">
    <property type="term" value="P:transmembrane transport"/>
    <property type="evidence" value="ECO:0007669"/>
    <property type="project" value="InterPro"/>
</dbReference>
<dbReference type="Proteomes" id="UP001230466">
    <property type="component" value="Unassembled WGS sequence"/>
</dbReference>
<keyword evidence="5 10" id="KW-0997">Cell inner membrane</keyword>
<dbReference type="RefSeq" id="WP_229577194.1">
    <property type="nucleotide sequence ID" value="NZ_JAGRQI010000022.1"/>
</dbReference>
<keyword evidence="3 10" id="KW-0813">Transport</keyword>
<gene>
    <name evidence="14" type="ORF">QJU78_08910</name>
</gene>
<dbReference type="PROSITE" id="PS52015">
    <property type="entry name" value="TONB_CTD"/>
    <property type="match status" value="1"/>
</dbReference>
<keyword evidence="12" id="KW-0732">Signal</keyword>
<keyword evidence="4 10" id="KW-1003">Cell membrane</keyword>
<evidence type="ECO:0000256" key="10">
    <source>
        <dbReference type="RuleBase" id="RU362123"/>
    </source>
</evidence>
<evidence type="ECO:0000313" key="15">
    <source>
        <dbReference type="Proteomes" id="UP001230466"/>
    </source>
</evidence>
<evidence type="ECO:0000259" key="13">
    <source>
        <dbReference type="PROSITE" id="PS52015"/>
    </source>
</evidence>
<evidence type="ECO:0000256" key="9">
    <source>
        <dbReference type="ARBA" id="ARBA00023136"/>
    </source>
</evidence>
<evidence type="ECO:0000256" key="6">
    <source>
        <dbReference type="ARBA" id="ARBA00022692"/>
    </source>
</evidence>
<reference evidence="14" key="1">
    <citation type="journal article" date="2023" name="Front. Microbiol.">
        <title>Phylogeography and host specificity of Pasteurellaceae pathogenic to sea-farmed fish in the north-east Atlantic.</title>
        <authorList>
            <person name="Gulla S."/>
            <person name="Colquhoun D.J."/>
            <person name="Olsen A.B."/>
            <person name="Spilsberg B."/>
            <person name="Lagesen K."/>
            <person name="Aakesson C.P."/>
            <person name="Strom S."/>
            <person name="Manji F."/>
            <person name="Birkbeck T.H."/>
            <person name="Nilsen H.K."/>
        </authorList>
    </citation>
    <scope>NUCLEOTIDE SEQUENCE</scope>
    <source>
        <strain evidence="14">VIB1234</strain>
    </source>
</reference>
<evidence type="ECO:0000256" key="2">
    <source>
        <dbReference type="ARBA" id="ARBA00006555"/>
    </source>
</evidence>
<feature type="compositionally biased region" description="Basic residues" evidence="11">
    <location>
        <begin position="114"/>
        <end position="132"/>
    </location>
</feature>